<feature type="region of interest" description="Disordered" evidence="1">
    <location>
        <begin position="139"/>
        <end position="161"/>
    </location>
</feature>
<reference evidence="2 3" key="1">
    <citation type="journal article" date="2018" name="New Phytol.">
        <title>Phylogenomics of Endogonaceae and evolution of mycorrhizas within Mucoromycota.</title>
        <authorList>
            <person name="Chang Y."/>
            <person name="Desiro A."/>
            <person name="Na H."/>
            <person name="Sandor L."/>
            <person name="Lipzen A."/>
            <person name="Clum A."/>
            <person name="Barry K."/>
            <person name="Grigoriev I.V."/>
            <person name="Martin F.M."/>
            <person name="Stajich J.E."/>
            <person name="Smith M.E."/>
            <person name="Bonito G."/>
            <person name="Spatafora J.W."/>
        </authorList>
    </citation>
    <scope>NUCLEOTIDE SEQUENCE [LARGE SCALE GENOMIC DNA]</scope>
    <source>
        <strain evidence="2 3">AD002</strain>
    </source>
</reference>
<accession>A0A433QAM6</accession>
<evidence type="ECO:0000256" key="1">
    <source>
        <dbReference type="SAM" id="MobiDB-lite"/>
    </source>
</evidence>
<gene>
    <name evidence="2" type="ORF">BC938DRAFT_484031</name>
</gene>
<sequence>MSTSSSSGHFLMSFRIVFRFIICRDQIAQIQYVVQREAGGVLTERLLKGLKSVSAIGITIVGFTVRVNILWLAGGNIYALSELGCCRLPHSTASLKEALKTARIFLGIKNLLKRSKDIVAALLGEAHMLRFENADEGRNTKSQSLIPDLTSPKKPKTRQRR</sequence>
<dbReference type="AlphaFoldDB" id="A0A433QAM6"/>
<comment type="caution">
    <text evidence="2">The sequence shown here is derived from an EMBL/GenBank/DDBJ whole genome shotgun (WGS) entry which is preliminary data.</text>
</comment>
<name>A0A433QAM6_9FUNG</name>
<protein>
    <submittedName>
        <fullName evidence="2">Uncharacterized protein</fullName>
    </submittedName>
</protein>
<evidence type="ECO:0000313" key="2">
    <source>
        <dbReference type="EMBL" id="RUS26856.1"/>
    </source>
</evidence>
<dbReference type="EMBL" id="RBNJ01009520">
    <property type="protein sequence ID" value="RUS26856.1"/>
    <property type="molecule type" value="Genomic_DNA"/>
</dbReference>
<evidence type="ECO:0000313" key="3">
    <source>
        <dbReference type="Proteomes" id="UP000274822"/>
    </source>
</evidence>
<keyword evidence="3" id="KW-1185">Reference proteome</keyword>
<proteinExistence type="predicted"/>
<organism evidence="2 3">
    <name type="scientific">Jimgerdemannia flammicorona</name>
    <dbReference type="NCBI Taxonomy" id="994334"/>
    <lineage>
        <taxon>Eukaryota</taxon>
        <taxon>Fungi</taxon>
        <taxon>Fungi incertae sedis</taxon>
        <taxon>Mucoromycota</taxon>
        <taxon>Mucoromycotina</taxon>
        <taxon>Endogonomycetes</taxon>
        <taxon>Endogonales</taxon>
        <taxon>Endogonaceae</taxon>
        <taxon>Jimgerdemannia</taxon>
    </lineage>
</organism>
<dbReference type="Proteomes" id="UP000274822">
    <property type="component" value="Unassembled WGS sequence"/>
</dbReference>